<protein>
    <submittedName>
        <fullName evidence="2">Uncharacterized protein</fullName>
    </submittedName>
</protein>
<proteinExistence type="predicted"/>
<evidence type="ECO:0000313" key="3">
    <source>
        <dbReference type="Proteomes" id="UP000235392"/>
    </source>
</evidence>
<gene>
    <name evidence="2" type="ORF">PCASD_24262</name>
</gene>
<name>A0A2N5TXA3_9BASI</name>
<comment type="caution">
    <text evidence="2">The sequence shown here is derived from an EMBL/GenBank/DDBJ whole genome shotgun (WGS) entry which is preliminary data.</text>
</comment>
<evidence type="ECO:0000313" key="2">
    <source>
        <dbReference type="EMBL" id="PLW30133.1"/>
    </source>
</evidence>
<dbReference type="Proteomes" id="UP000235392">
    <property type="component" value="Unassembled WGS sequence"/>
</dbReference>
<feature type="compositionally biased region" description="Basic and acidic residues" evidence="1">
    <location>
        <begin position="1"/>
        <end position="14"/>
    </location>
</feature>
<evidence type="ECO:0000256" key="1">
    <source>
        <dbReference type="SAM" id="MobiDB-lite"/>
    </source>
</evidence>
<sequence>MSVESKDSNSEGGRHPQRWSIAGGLERIQYTEEQDNWEKTSKRCPIKFPWGFSIPQAELSKSDRFLGYFAQVKEDNLKSILPQVGCSVFGKNQAQLIKMTVAYAQIIQNMLVPDSNLSSAAVSSHPVITQPPTGSSSNIKATF</sequence>
<organism evidence="2 3">
    <name type="scientific">Puccinia coronata f. sp. avenae</name>
    <dbReference type="NCBI Taxonomy" id="200324"/>
    <lineage>
        <taxon>Eukaryota</taxon>
        <taxon>Fungi</taxon>
        <taxon>Dikarya</taxon>
        <taxon>Basidiomycota</taxon>
        <taxon>Pucciniomycotina</taxon>
        <taxon>Pucciniomycetes</taxon>
        <taxon>Pucciniales</taxon>
        <taxon>Pucciniaceae</taxon>
        <taxon>Puccinia</taxon>
    </lineage>
</organism>
<dbReference type="EMBL" id="PGCI01000308">
    <property type="protein sequence ID" value="PLW30133.1"/>
    <property type="molecule type" value="Genomic_DNA"/>
</dbReference>
<dbReference type="AlphaFoldDB" id="A0A2N5TXA3"/>
<accession>A0A2N5TXA3</accession>
<reference evidence="2 3" key="1">
    <citation type="submission" date="2017-11" db="EMBL/GenBank/DDBJ databases">
        <title>De novo assembly and phasing of dikaryotic genomes from two isolates of Puccinia coronata f. sp. avenae, the causal agent of oat crown rust.</title>
        <authorList>
            <person name="Miller M.E."/>
            <person name="Zhang Y."/>
            <person name="Omidvar V."/>
            <person name="Sperschneider J."/>
            <person name="Schwessinger B."/>
            <person name="Raley C."/>
            <person name="Palmer J.M."/>
            <person name="Garnica D."/>
            <person name="Upadhyaya N."/>
            <person name="Rathjen J."/>
            <person name="Taylor J.M."/>
            <person name="Park R.F."/>
            <person name="Dodds P.N."/>
            <person name="Hirsch C.D."/>
            <person name="Kianian S.F."/>
            <person name="Figueroa M."/>
        </authorList>
    </citation>
    <scope>NUCLEOTIDE SEQUENCE [LARGE SCALE GENOMIC DNA]</scope>
    <source>
        <strain evidence="2">12SD80</strain>
    </source>
</reference>
<feature type="region of interest" description="Disordered" evidence="1">
    <location>
        <begin position="1"/>
        <end position="21"/>
    </location>
</feature>